<organism evidence="1 2">
    <name type="scientific">Micromonospora noduli</name>
    <dbReference type="NCBI Taxonomy" id="709876"/>
    <lineage>
        <taxon>Bacteria</taxon>
        <taxon>Bacillati</taxon>
        <taxon>Actinomycetota</taxon>
        <taxon>Actinomycetes</taxon>
        <taxon>Micromonosporales</taxon>
        <taxon>Micromonosporaceae</taxon>
        <taxon>Micromonospora</taxon>
    </lineage>
</organism>
<evidence type="ECO:0000313" key="2">
    <source>
        <dbReference type="Proteomes" id="UP000248966"/>
    </source>
</evidence>
<reference evidence="1 2" key="1">
    <citation type="submission" date="2018-03" db="EMBL/GenBank/DDBJ databases">
        <title>Defining the species Micromonospora saelicesensis and Micromonospora noduli under the framework of genomics.</title>
        <authorList>
            <person name="Riesco R."/>
            <person name="Trujillo M.E."/>
        </authorList>
    </citation>
    <scope>NUCLEOTIDE SEQUENCE [LARGE SCALE GENOMIC DNA]</scope>
    <source>
        <strain evidence="1 2">LAH08</strain>
    </source>
</reference>
<comment type="caution">
    <text evidence="1">The sequence shown here is derived from an EMBL/GenBank/DDBJ whole genome shotgun (WGS) entry which is preliminary data.</text>
</comment>
<name>A0A328N8X0_9ACTN</name>
<sequence length="182" mass="19992">MQDTVAVALITSLSTLAAAALTGLVGALSTRRQLAHQLTVARQESAERRATRRDELRRDAYVGFLSACDQAYRQLDRRWLDVGGGVPMPGYDEAYAAMRTVDEAYNLVLLEGPAEVAAAGRAVLTSLTTEYADQRRLGDESGDGSAPLRDRHRERWLAAIEVRTKRRISFVDTVRPVLGHPA</sequence>
<dbReference type="AlphaFoldDB" id="A0A328N8X0"/>
<evidence type="ECO:0000313" key="1">
    <source>
        <dbReference type="EMBL" id="RAO05505.1"/>
    </source>
</evidence>
<dbReference type="EMBL" id="PYAA01000004">
    <property type="protein sequence ID" value="RAO05505.1"/>
    <property type="molecule type" value="Genomic_DNA"/>
</dbReference>
<gene>
    <name evidence="1" type="ORF">LAH08_00964</name>
</gene>
<proteinExistence type="predicted"/>
<dbReference type="Proteomes" id="UP000248966">
    <property type="component" value="Unassembled WGS sequence"/>
</dbReference>
<protein>
    <submittedName>
        <fullName evidence="1">Uncharacterized protein</fullName>
    </submittedName>
</protein>
<accession>A0A328N8X0</accession>
<dbReference type="RefSeq" id="WP_112582599.1">
    <property type="nucleotide sequence ID" value="NZ_JBFAQI010000009.1"/>
</dbReference>